<dbReference type="RefSeq" id="XP_058343392.1">
    <property type="nucleotide sequence ID" value="XM_058485869.1"/>
</dbReference>
<sequence>MVNPTCCCCFSLRTASLLQIVANIIVNIFSLFANLNRARVAFNNGDFQFSTLRIMPFVCLAMLILGFMGAWKRKANYIRISALYELAMFIYHTGELLYDFMTTTVGDICKEQFANRHSPTDTESVEEFCNSPLFFYLFILVFVCMMGPFVILDLMLVITLYRYALFITNQEYHEQQRYALPNEKSEGVSSAPLTTRIFLRKRAHQSIADNQENIPTV</sequence>
<evidence type="ECO:0000256" key="1">
    <source>
        <dbReference type="SAM" id="Phobius"/>
    </source>
</evidence>
<feature type="transmembrane region" description="Helical" evidence="1">
    <location>
        <begin position="12"/>
        <end position="32"/>
    </location>
</feature>
<evidence type="ECO:0000313" key="3">
    <source>
        <dbReference type="Proteomes" id="UP001234581"/>
    </source>
</evidence>
<accession>A0AAD7V364</accession>
<reference evidence="2 3" key="1">
    <citation type="submission" date="2023-03" db="EMBL/GenBank/DDBJ databases">
        <title>Genome sequence of Lichtheimia ornata CBS 291.66.</title>
        <authorList>
            <person name="Mohabir J.T."/>
            <person name="Shea T.P."/>
            <person name="Kurbessoian T."/>
            <person name="Berby B."/>
            <person name="Fontaine J."/>
            <person name="Livny J."/>
            <person name="Gnirke A."/>
            <person name="Stajich J.E."/>
            <person name="Cuomo C.A."/>
        </authorList>
    </citation>
    <scope>NUCLEOTIDE SEQUENCE [LARGE SCALE GENOMIC DNA]</scope>
    <source>
        <strain evidence="2">CBS 291.66</strain>
    </source>
</reference>
<keyword evidence="1" id="KW-0812">Transmembrane</keyword>
<dbReference type="EMBL" id="JARTCD010000024">
    <property type="protein sequence ID" value="KAJ8658479.1"/>
    <property type="molecule type" value="Genomic_DNA"/>
</dbReference>
<protein>
    <submittedName>
        <fullName evidence="2">Uncharacterized protein</fullName>
    </submittedName>
</protein>
<feature type="transmembrane region" description="Helical" evidence="1">
    <location>
        <begin position="52"/>
        <end position="70"/>
    </location>
</feature>
<proteinExistence type="predicted"/>
<name>A0AAD7V364_9FUNG</name>
<keyword evidence="3" id="KW-1185">Reference proteome</keyword>
<dbReference type="GeneID" id="83213244"/>
<keyword evidence="1" id="KW-0472">Membrane</keyword>
<organism evidence="2 3">
    <name type="scientific">Lichtheimia ornata</name>
    <dbReference type="NCBI Taxonomy" id="688661"/>
    <lineage>
        <taxon>Eukaryota</taxon>
        <taxon>Fungi</taxon>
        <taxon>Fungi incertae sedis</taxon>
        <taxon>Mucoromycota</taxon>
        <taxon>Mucoromycotina</taxon>
        <taxon>Mucoromycetes</taxon>
        <taxon>Mucorales</taxon>
        <taxon>Lichtheimiaceae</taxon>
        <taxon>Lichtheimia</taxon>
    </lineage>
</organism>
<dbReference type="Proteomes" id="UP001234581">
    <property type="component" value="Unassembled WGS sequence"/>
</dbReference>
<comment type="caution">
    <text evidence="2">The sequence shown here is derived from an EMBL/GenBank/DDBJ whole genome shotgun (WGS) entry which is preliminary data.</text>
</comment>
<keyword evidence="1" id="KW-1133">Transmembrane helix</keyword>
<dbReference type="AlphaFoldDB" id="A0AAD7V364"/>
<feature type="transmembrane region" description="Helical" evidence="1">
    <location>
        <begin position="133"/>
        <end position="161"/>
    </location>
</feature>
<gene>
    <name evidence="2" type="ORF">O0I10_005832</name>
</gene>
<evidence type="ECO:0000313" key="2">
    <source>
        <dbReference type="EMBL" id="KAJ8658479.1"/>
    </source>
</evidence>